<evidence type="ECO:0000256" key="1">
    <source>
        <dbReference type="ARBA" id="ARBA00004123"/>
    </source>
</evidence>
<evidence type="ECO:0000259" key="12">
    <source>
        <dbReference type="Pfam" id="PF10258"/>
    </source>
</evidence>
<feature type="region of interest" description="Disordered" evidence="11">
    <location>
        <begin position="186"/>
        <end position="222"/>
    </location>
</feature>
<gene>
    <name evidence="13" type="ORF">MTR67_020999</name>
</gene>
<organism evidence="13 14">
    <name type="scientific">Solanum verrucosum</name>
    <dbReference type="NCBI Taxonomy" id="315347"/>
    <lineage>
        <taxon>Eukaryota</taxon>
        <taxon>Viridiplantae</taxon>
        <taxon>Streptophyta</taxon>
        <taxon>Embryophyta</taxon>
        <taxon>Tracheophyta</taxon>
        <taxon>Spermatophyta</taxon>
        <taxon>Magnoliopsida</taxon>
        <taxon>eudicotyledons</taxon>
        <taxon>Gunneridae</taxon>
        <taxon>Pentapetalae</taxon>
        <taxon>asterids</taxon>
        <taxon>lamiids</taxon>
        <taxon>Solanales</taxon>
        <taxon>Solanaceae</taxon>
        <taxon>Solanoideae</taxon>
        <taxon>Solaneae</taxon>
        <taxon>Solanum</taxon>
    </lineage>
</organism>
<evidence type="ECO:0000256" key="10">
    <source>
        <dbReference type="ARBA" id="ARBA00030834"/>
    </source>
</evidence>
<keyword evidence="6" id="KW-0963">Cytoplasm</keyword>
<dbReference type="PANTHER" id="PTHR13135">
    <property type="entry name" value="CYTOSOLIC RESINIFERATOXIN BINDING PROTEIN RBP-26"/>
    <property type="match status" value="1"/>
</dbReference>
<evidence type="ECO:0000256" key="4">
    <source>
        <dbReference type="ARBA" id="ARBA00016856"/>
    </source>
</evidence>
<feature type="region of interest" description="Disordered" evidence="11">
    <location>
        <begin position="94"/>
        <end position="119"/>
    </location>
</feature>
<dbReference type="GO" id="GO:0005634">
    <property type="term" value="C:nucleus"/>
    <property type="evidence" value="ECO:0007669"/>
    <property type="project" value="UniProtKB-SubCell"/>
</dbReference>
<dbReference type="Proteomes" id="UP001234989">
    <property type="component" value="Chromosome 4"/>
</dbReference>
<feature type="non-terminal residue" evidence="13">
    <location>
        <position position="1"/>
    </location>
</feature>
<evidence type="ECO:0000256" key="3">
    <source>
        <dbReference type="ARBA" id="ARBA00006094"/>
    </source>
</evidence>
<dbReference type="GO" id="GO:0005737">
    <property type="term" value="C:cytoplasm"/>
    <property type="evidence" value="ECO:0007669"/>
    <property type="project" value="UniProtKB-SubCell"/>
</dbReference>
<evidence type="ECO:0000256" key="9">
    <source>
        <dbReference type="ARBA" id="ARBA00023242"/>
    </source>
</evidence>
<dbReference type="GO" id="GO:0015031">
    <property type="term" value="P:protein transport"/>
    <property type="evidence" value="ECO:0007669"/>
    <property type="project" value="UniProtKB-KW"/>
</dbReference>
<dbReference type="GO" id="GO:0006408">
    <property type="term" value="P:snRNA export from nucleus"/>
    <property type="evidence" value="ECO:0007669"/>
    <property type="project" value="InterPro"/>
</dbReference>
<accession>A0AAF0QPB7</accession>
<comment type="subcellular location">
    <subcellularLocation>
        <location evidence="2">Cytoplasm</location>
    </subcellularLocation>
    <subcellularLocation>
        <location evidence="1">Nucleus</location>
    </subcellularLocation>
</comment>
<comment type="similarity">
    <text evidence="3">Belongs to the PHAX family.</text>
</comment>
<dbReference type="InterPro" id="IPR019385">
    <property type="entry name" value="PHAX_RNA-binding_domain"/>
</dbReference>
<evidence type="ECO:0000256" key="7">
    <source>
        <dbReference type="ARBA" id="ARBA00022884"/>
    </source>
</evidence>
<dbReference type="AlphaFoldDB" id="A0AAF0QPB7"/>
<protein>
    <recommendedName>
        <fullName evidence="4">Phosphorylated adapter RNA export protein</fullName>
    </recommendedName>
    <alternativeName>
        <fullName evidence="10">RNA U small nuclear RNA export adapter protein</fullName>
    </alternativeName>
</protein>
<evidence type="ECO:0000313" key="14">
    <source>
        <dbReference type="Proteomes" id="UP001234989"/>
    </source>
</evidence>
<evidence type="ECO:0000256" key="6">
    <source>
        <dbReference type="ARBA" id="ARBA00022490"/>
    </source>
</evidence>
<feature type="compositionally biased region" description="Low complexity" evidence="11">
    <location>
        <begin position="97"/>
        <end position="110"/>
    </location>
</feature>
<keyword evidence="7" id="KW-0694">RNA-binding</keyword>
<dbReference type="InterPro" id="IPR039047">
    <property type="entry name" value="PHAX"/>
</dbReference>
<reference evidence="13" key="1">
    <citation type="submission" date="2023-08" db="EMBL/GenBank/DDBJ databases">
        <title>A de novo genome assembly of Solanum verrucosum Schlechtendal, a Mexican diploid species geographically isolated from the other diploid A-genome species in potato relatives.</title>
        <authorList>
            <person name="Hosaka K."/>
        </authorList>
    </citation>
    <scope>NUCLEOTIDE SEQUENCE</scope>
    <source>
        <tissue evidence="13">Young leaves</tissue>
    </source>
</reference>
<evidence type="ECO:0000256" key="8">
    <source>
        <dbReference type="ARBA" id="ARBA00022927"/>
    </source>
</evidence>
<feature type="compositionally biased region" description="Basic residues" evidence="11">
    <location>
        <begin position="203"/>
        <end position="220"/>
    </location>
</feature>
<dbReference type="Pfam" id="PF10258">
    <property type="entry name" value="PHAX_RNA-bd"/>
    <property type="match status" value="1"/>
</dbReference>
<dbReference type="EMBL" id="CP133615">
    <property type="protein sequence ID" value="WMV27614.1"/>
    <property type="molecule type" value="Genomic_DNA"/>
</dbReference>
<proteinExistence type="inferred from homology"/>
<sequence length="469" mass="51634">RRPTLTPLHFAPARAAARPPPSLHPSLPFSSLFRLSFPVAPILSLSLLLAPSRLSSERQRHPAAPTITGELRTAAARAKANNWRDLSLSLVSAPPFSSEQTSSSNETNQQRAAPTKREAPARLEILEFCTKRVSTDPSSFFSNSMELEDSVLNFSDEDESFEDDEDVKMNDIEEGELVEKISKTGLEETGGACANSETPLPGKKNRRRRKNKGKNKRKRVSSGPITDINRFVLDVGRRLKERKSYLIWNAVGCLGLSALSDLVKEMPLGEAIFSPFSLMDLSSKIASGGTTLWCLFGLISMFLPVLVVLPHALGVDAIQTCGGQKTADGRRFRTGGGILWSILKVRDPNAYKEIMKKGKEFEKQFKQANLKQELLQNKEASLERSSQTMGDEITASSSDVLLQQEPVKQSNSGAKHASVHDRIRMPVTYDDLFDEATDEGKDSKDPLALIMPSEKSSYDVVEGGYPKGI</sequence>
<evidence type="ECO:0000256" key="2">
    <source>
        <dbReference type="ARBA" id="ARBA00004496"/>
    </source>
</evidence>
<keyword evidence="14" id="KW-1185">Reference proteome</keyword>
<keyword evidence="8" id="KW-0653">Protein transport</keyword>
<keyword evidence="9" id="KW-0539">Nucleus</keyword>
<evidence type="ECO:0000256" key="11">
    <source>
        <dbReference type="SAM" id="MobiDB-lite"/>
    </source>
</evidence>
<feature type="region of interest" description="Disordered" evidence="11">
    <location>
        <begin position="1"/>
        <end position="22"/>
    </location>
</feature>
<feature type="compositionally biased region" description="Low complexity" evidence="11">
    <location>
        <begin position="7"/>
        <end position="17"/>
    </location>
</feature>
<dbReference type="InterPro" id="IPR038092">
    <property type="entry name" value="PHAX_RNA-binding_sf"/>
</dbReference>
<dbReference type="Gene3D" id="1.10.10.1440">
    <property type="entry name" value="PHAX RNA-binding domain"/>
    <property type="match status" value="1"/>
</dbReference>
<evidence type="ECO:0000256" key="5">
    <source>
        <dbReference type="ARBA" id="ARBA00022448"/>
    </source>
</evidence>
<dbReference type="GO" id="GO:0003723">
    <property type="term" value="F:RNA binding"/>
    <property type="evidence" value="ECO:0007669"/>
    <property type="project" value="UniProtKB-KW"/>
</dbReference>
<keyword evidence="5" id="KW-0813">Transport</keyword>
<feature type="domain" description="Phosphorylated adapter RNA export protein RNA-binding" evidence="12">
    <location>
        <begin position="315"/>
        <end position="360"/>
    </location>
</feature>
<evidence type="ECO:0000313" key="13">
    <source>
        <dbReference type="EMBL" id="WMV27614.1"/>
    </source>
</evidence>
<dbReference type="PANTHER" id="PTHR13135:SF0">
    <property type="entry name" value="PHOSPHORYLATED ADAPTER RNA EXPORT PROTEIN"/>
    <property type="match status" value="1"/>
</dbReference>
<name>A0AAF0QPB7_SOLVR</name>